<dbReference type="RefSeq" id="WP_379910852.1">
    <property type="nucleotide sequence ID" value="NZ_JBHSWE010000001.1"/>
</dbReference>
<accession>A0ABW2A4P1</accession>
<reference evidence="2" key="1">
    <citation type="journal article" date="2019" name="Int. J. Syst. Evol. Microbiol.">
        <title>The Global Catalogue of Microorganisms (GCM) 10K type strain sequencing project: providing services to taxonomists for standard genome sequencing and annotation.</title>
        <authorList>
            <consortium name="The Broad Institute Genomics Platform"/>
            <consortium name="The Broad Institute Genome Sequencing Center for Infectious Disease"/>
            <person name="Wu L."/>
            <person name="Ma J."/>
        </authorList>
    </citation>
    <scope>NUCLEOTIDE SEQUENCE [LARGE SCALE GENOMIC DNA]</scope>
    <source>
        <strain evidence="2">NBRC 111756</strain>
    </source>
</reference>
<evidence type="ECO:0000313" key="1">
    <source>
        <dbReference type="EMBL" id="MFC6672409.1"/>
    </source>
</evidence>
<keyword evidence="2" id="KW-1185">Reference proteome</keyword>
<dbReference type="Proteomes" id="UP001596422">
    <property type="component" value="Unassembled WGS sequence"/>
</dbReference>
<evidence type="ECO:0000313" key="2">
    <source>
        <dbReference type="Proteomes" id="UP001596422"/>
    </source>
</evidence>
<dbReference type="EMBL" id="JBHSWE010000001">
    <property type="protein sequence ID" value="MFC6672409.1"/>
    <property type="molecule type" value="Genomic_DNA"/>
</dbReference>
<gene>
    <name evidence="1" type="ORF">ACFQDL_21845</name>
</gene>
<organism evidence="1 2">
    <name type="scientific">Marinobacterium aestuariivivens</name>
    <dbReference type="NCBI Taxonomy" id="1698799"/>
    <lineage>
        <taxon>Bacteria</taxon>
        <taxon>Pseudomonadati</taxon>
        <taxon>Pseudomonadota</taxon>
        <taxon>Gammaproteobacteria</taxon>
        <taxon>Oceanospirillales</taxon>
        <taxon>Oceanospirillaceae</taxon>
        <taxon>Marinobacterium</taxon>
    </lineage>
</organism>
<comment type="caution">
    <text evidence="1">The sequence shown here is derived from an EMBL/GenBank/DDBJ whole genome shotgun (WGS) entry which is preliminary data.</text>
</comment>
<name>A0ABW2A4P1_9GAMM</name>
<sequence>MDLTAILIIAVATATAIAFKVFVYRRIGAWMDRDLIQGLSAGDSERRTWLEQHYRQLRAEGLSRRKAQARLQQLAEGSAPSD</sequence>
<proteinExistence type="predicted"/>
<protein>
    <submittedName>
        <fullName evidence="1">Uncharacterized protein</fullName>
    </submittedName>
</protein>